<evidence type="ECO:0000313" key="3">
    <source>
        <dbReference type="Proteomes" id="UP000326396"/>
    </source>
</evidence>
<organism evidence="2 3">
    <name type="scientific">Mikania micrantha</name>
    <name type="common">bitter vine</name>
    <dbReference type="NCBI Taxonomy" id="192012"/>
    <lineage>
        <taxon>Eukaryota</taxon>
        <taxon>Viridiplantae</taxon>
        <taxon>Streptophyta</taxon>
        <taxon>Embryophyta</taxon>
        <taxon>Tracheophyta</taxon>
        <taxon>Spermatophyta</taxon>
        <taxon>Magnoliopsida</taxon>
        <taxon>eudicotyledons</taxon>
        <taxon>Gunneridae</taxon>
        <taxon>Pentapetalae</taxon>
        <taxon>asterids</taxon>
        <taxon>campanulids</taxon>
        <taxon>Asterales</taxon>
        <taxon>Asteraceae</taxon>
        <taxon>Asteroideae</taxon>
        <taxon>Heliantheae alliance</taxon>
        <taxon>Eupatorieae</taxon>
        <taxon>Mikania</taxon>
    </lineage>
</organism>
<sequence length="399" mass="44626">MSLDETTPVENQSHTTLSPGGTTVIQGKGKGLFNDSDENVRNPGITPEFLAQNRKQILLLLQKEEKEQQLKEVRARLEFEDVLVEDADEDDAEIEVKQAKETSQPKIQGGRKENHEDGVKSRIAKRLEFEDDYSKPYRPSTARAKSKFVARIAEFTFPPKLKMPTNPRGDALQPGFGIPRKPVTESEKTPHAGEKRKEIFMLHQLRPTVALKRPRDTGGVKRNSDHLQPWMEQDISFLPIRGGNFASKPLTISAIIAGHNVHQVYVDTGSALEIMYEHCFLQLDEVIQRSLIRSTHVLTGFAGEVVHPIGQIQLPVVVGNETGQREVTMTFLVIRAQSPYDVILGRPGLCLLGAIASTIHSAIKFPTPRGVVTLKSNRRVGRMDRTSRPTSILWTLNRA</sequence>
<dbReference type="OrthoDB" id="1400091at2759"/>
<dbReference type="PANTHER" id="PTHR33240">
    <property type="entry name" value="OS08G0508500 PROTEIN"/>
    <property type="match status" value="1"/>
</dbReference>
<evidence type="ECO:0000313" key="2">
    <source>
        <dbReference type="EMBL" id="KAD5962113.1"/>
    </source>
</evidence>
<feature type="region of interest" description="Disordered" evidence="1">
    <location>
        <begin position="160"/>
        <end position="193"/>
    </location>
</feature>
<evidence type="ECO:0000256" key="1">
    <source>
        <dbReference type="SAM" id="MobiDB-lite"/>
    </source>
</evidence>
<protein>
    <recommendedName>
        <fullName evidence="4">Aspartic peptidase DDI1-type domain-containing protein</fullName>
    </recommendedName>
</protein>
<gene>
    <name evidence="2" type="ORF">E3N88_13586</name>
</gene>
<dbReference type="AlphaFoldDB" id="A0A5N6PBB1"/>
<accession>A0A5N6PBB1</accession>
<feature type="compositionally biased region" description="Basic and acidic residues" evidence="1">
    <location>
        <begin position="182"/>
        <end position="193"/>
    </location>
</feature>
<evidence type="ECO:0008006" key="4">
    <source>
        <dbReference type="Google" id="ProtNLM"/>
    </source>
</evidence>
<feature type="region of interest" description="Disordered" evidence="1">
    <location>
        <begin position="1"/>
        <end position="46"/>
    </location>
</feature>
<keyword evidence="3" id="KW-1185">Reference proteome</keyword>
<reference evidence="2 3" key="1">
    <citation type="submission" date="2019-05" db="EMBL/GenBank/DDBJ databases">
        <title>Mikania micrantha, genome provides insights into the molecular mechanism of rapid growth.</title>
        <authorList>
            <person name="Liu B."/>
        </authorList>
    </citation>
    <scope>NUCLEOTIDE SEQUENCE [LARGE SCALE GENOMIC DNA]</scope>
    <source>
        <strain evidence="2">NLD-2019</strain>
        <tissue evidence="2">Leaf</tissue>
    </source>
</reference>
<feature type="compositionally biased region" description="Polar residues" evidence="1">
    <location>
        <begin position="1"/>
        <end position="25"/>
    </location>
</feature>
<name>A0A5N6PBB1_9ASTR</name>
<dbReference type="EMBL" id="SZYD01000006">
    <property type="protein sequence ID" value="KAD5962113.1"/>
    <property type="molecule type" value="Genomic_DNA"/>
</dbReference>
<proteinExistence type="predicted"/>
<comment type="caution">
    <text evidence="2">The sequence shown here is derived from an EMBL/GenBank/DDBJ whole genome shotgun (WGS) entry which is preliminary data.</text>
</comment>
<dbReference type="Gene3D" id="2.40.70.10">
    <property type="entry name" value="Acid Proteases"/>
    <property type="match status" value="1"/>
</dbReference>
<dbReference type="CDD" id="cd00303">
    <property type="entry name" value="retropepsin_like"/>
    <property type="match status" value="1"/>
</dbReference>
<dbReference type="InterPro" id="IPR021109">
    <property type="entry name" value="Peptidase_aspartic_dom_sf"/>
</dbReference>
<dbReference type="Proteomes" id="UP000326396">
    <property type="component" value="Linkage Group LG14"/>
</dbReference>
<feature type="region of interest" description="Disordered" evidence="1">
    <location>
        <begin position="96"/>
        <end position="123"/>
    </location>
</feature>
<dbReference type="PANTHER" id="PTHR33240:SF15">
    <property type="entry name" value="GAG-PRO-LIKE PROTEIN"/>
    <property type="match status" value="1"/>
</dbReference>
<feature type="compositionally biased region" description="Basic and acidic residues" evidence="1">
    <location>
        <begin position="110"/>
        <end position="123"/>
    </location>
</feature>